<evidence type="ECO:0000313" key="1">
    <source>
        <dbReference type="EMBL" id="GAH10912.1"/>
    </source>
</evidence>
<dbReference type="AlphaFoldDB" id="X1CSZ0"/>
<dbReference type="EMBL" id="BART01033772">
    <property type="protein sequence ID" value="GAH10912.1"/>
    <property type="molecule type" value="Genomic_DNA"/>
</dbReference>
<feature type="non-terminal residue" evidence="1">
    <location>
        <position position="1"/>
    </location>
</feature>
<reference evidence="1" key="1">
    <citation type="journal article" date="2014" name="Front. Microbiol.">
        <title>High frequency of phylogenetically diverse reductive dehalogenase-homologous genes in deep subseafloor sedimentary metagenomes.</title>
        <authorList>
            <person name="Kawai M."/>
            <person name="Futagami T."/>
            <person name="Toyoda A."/>
            <person name="Takaki Y."/>
            <person name="Nishi S."/>
            <person name="Hori S."/>
            <person name="Arai W."/>
            <person name="Tsubouchi T."/>
            <person name="Morono Y."/>
            <person name="Uchiyama I."/>
            <person name="Ito T."/>
            <person name="Fujiyama A."/>
            <person name="Inagaki F."/>
            <person name="Takami H."/>
        </authorList>
    </citation>
    <scope>NUCLEOTIDE SEQUENCE</scope>
    <source>
        <strain evidence="1">Expedition CK06-06</strain>
    </source>
</reference>
<comment type="caution">
    <text evidence="1">The sequence shown here is derived from an EMBL/GenBank/DDBJ whole genome shotgun (WGS) entry which is preliminary data.</text>
</comment>
<accession>X1CSZ0</accession>
<proteinExistence type="predicted"/>
<gene>
    <name evidence="1" type="ORF">S01H4_57913</name>
</gene>
<organism evidence="1">
    <name type="scientific">marine sediment metagenome</name>
    <dbReference type="NCBI Taxonomy" id="412755"/>
    <lineage>
        <taxon>unclassified sequences</taxon>
        <taxon>metagenomes</taxon>
        <taxon>ecological metagenomes</taxon>
    </lineage>
</organism>
<sequence>KLGAALPFPTTQAQMGEYQKKKVAGEIIWDTGTKKWYKSS</sequence>
<protein>
    <submittedName>
        <fullName evidence="1">Uncharacterized protein</fullName>
    </submittedName>
</protein>
<name>X1CSZ0_9ZZZZ</name>